<reference evidence="1" key="1">
    <citation type="journal article" date="2023" name="Mol. Phylogenet. Evol.">
        <title>Genome-scale phylogeny and comparative genomics of the fungal order Sordariales.</title>
        <authorList>
            <person name="Hensen N."/>
            <person name="Bonometti L."/>
            <person name="Westerberg I."/>
            <person name="Brannstrom I.O."/>
            <person name="Guillou S."/>
            <person name="Cros-Aarteil S."/>
            <person name="Calhoun S."/>
            <person name="Haridas S."/>
            <person name="Kuo A."/>
            <person name="Mondo S."/>
            <person name="Pangilinan J."/>
            <person name="Riley R."/>
            <person name="LaButti K."/>
            <person name="Andreopoulos B."/>
            <person name="Lipzen A."/>
            <person name="Chen C."/>
            <person name="Yan M."/>
            <person name="Daum C."/>
            <person name="Ng V."/>
            <person name="Clum A."/>
            <person name="Steindorff A."/>
            <person name="Ohm R.A."/>
            <person name="Martin F."/>
            <person name="Silar P."/>
            <person name="Natvig D.O."/>
            <person name="Lalanne C."/>
            <person name="Gautier V."/>
            <person name="Ament-Velasquez S.L."/>
            <person name="Kruys A."/>
            <person name="Hutchinson M.I."/>
            <person name="Powell A.J."/>
            <person name="Barry K."/>
            <person name="Miller A.N."/>
            <person name="Grigoriev I.V."/>
            <person name="Debuchy R."/>
            <person name="Gladieux P."/>
            <person name="Hiltunen Thoren M."/>
            <person name="Johannesson H."/>
        </authorList>
    </citation>
    <scope>NUCLEOTIDE SEQUENCE</scope>
    <source>
        <strain evidence="1">PSN293</strain>
    </source>
</reference>
<sequence>MATVAPALANTVGSGEIAPTPNIRADDPAFSGRARILVVNGTDLWDPNPQENTIGCINKVGKVIPVSSECAVFEKQGPGSGYGKIVSSEGNCTFGNKLSPANTDSYYGKESYAWFCGLTDVKDEAWRGFLENEQYWNITGSPTTYLGTGNLYRVFDMRAPPAGQEETFAPMDLWVFYYGGHELYGASGHIEVKMWWDRVDLE</sequence>
<dbReference type="Proteomes" id="UP001301769">
    <property type="component" value="Unassembled WGS sequence"/>
</dbReference>
<protein>
    <submittedName>
        <fullName evidence="1">Uncharacterized protein</fullName>
    </submittedName>
</protein>
<evidence type="ECO:0000313" key="1">
    <source>
        <dbReference type="EMBL" id="KAK4210060.1"/>
    </source>
</evidence>
<keyword evidence="2" id="KW-1185">Reference proteome</keyword>
<accession>A0AAN6Y107</accession>
<proteinExistence type="predicted"/>
<dbReference type="EMBL" id="MU858185">
    <property type="protein sequence ID" value="KAK4210060.1"/>
    <property type="molecule type" value="Genomic_DNA"/>
</dbReference>
<comment type="caution">
    <text evidence="1">The sequence shown here is derived from an EMBL/GenBank/DDBJ whole genome shotgun (WGS) entry which is preliminary data.</text>
</comment>
<reference evidence="1" key="2">
    <citation type="submission" date="2023-05" db="EMBL/GenBank/DDBJ databases">
        <authorList>
            <consortium name="Lawrence Berkeley National Laboratory"/>
            <person name="Steindorff A."/>
            <person name="Hensen N."/>
            <person name="Bonometti L."/>
            <person name="Westerberg I."/>
            <person name="Brannstrom I.O."/>
            <person name="Guillou S."/>
            <person name="Cros-Aarteil S."/>
            <person name="Calhoun S."/>
            <person name="Haridas S."/>
            <person name="Kuo A."/>
            <person name="Mondo S."/>
            <person name="Pangilinan J."/>
            <person name="Riley R."/>
            <person name="Labutti K."/>
            <person name="Andreopoulos B."/>
            <person name="Lipzen A."/>
            <person name="Chen C."/>
            <person name="Yanf M."/>
            <person name="Daum C."/>
            <person name="Ng V."/>
            <person name="Clum A."/>
            <person name="Ohm R."/>
            <person name="Martin F."/>
            <person name="Silar P."/>
            <person name="Natvig D."/>
            <person name="Lalanne C."/>
            <person name="Gautier V."/>
            <person name="Ament-Velasquez S.L."/>
            <person name="Kruys A."/>
            <person name="Hutchinson M.I."/>
            <person name="Powell A.J."/>
            <person name="Barry K."/>
            <person name="Miller A.N."/>
            <person name="Grigoriev I.V."/>
            <person name="Debuchy R."/>
            <person name="Gladieux P."/>
            <person name="Thoren M.H."/>
            <person name="Johannesson H."/>
        </authorList>
    </citation>
    <scope>NUCLEOTIDE SEQUENCE</scope>
    <source>
        <strain evidence="1">PSN293</strain>
    </source>
</reference>
<name>A0AAN6Y107_9PEZI</name>
<evidence type="ECO:0000313" key="2">
    <source>
        <dbReference type="Proteomes" id="UP001301769"/>
    </source>
</evidence>
<gene>
    <name evidence="1" type="ORF">QBC37DRAFT_377407</name>
</gene>
<dbReference type="AlphaFoldDB" id="A0AAN6Y107"/>
<organism evidence="1 2">
    <name type="scientific">Rhypophila decipiens</name>
    <dbReference type="NCBI Taxonomy" id="261697"/>
    <lineage>
        <taxon>Eukaryota</taxon>
        <taxon>Fungi</taxon>
        <taxon>Dikarya</taxon>
        <taxon>Ascomycota</taxon>
        <taxon>Pezizomycotina</taxon>
        <taxon>Sordariomycetes</taxon>
        <taxon>Sordariomycetidae</taxon>
        <taxon>Sordariales</taxon>
        <taxon>Naviculisporaceae</taxon>
        <taxon>Rhypophila</taxon>
    </lineage>
</organism>